<gene>
    <name evidence="2" type="ORF">SAMN05444271_11359</name>
</gene>
<dbReference type="Proteomes" id="UP000198888">
    <property type="component" value="Unassembled WGS sequence"/>
</dbReference>
<feature type="domain" description="Amphi-Trp" evidence="1">
    <location>
        <begin position="7"/>
        <end position="79"/>
    </location>
</feature>
<dbReference type="AlphaFoldDB" id="A0A1H6UTG8"/>
<organism evidence="2 3">
    <name type="scientific">Halohasta litchfieldiae</name>
    <dbReference type="NCBI Taxonomy" id="1073996"/>
    <lineage>
        <taxon>Archaea</taxon>
        <taxon>Methanobacteriati</taxon>
        <taxon>Methanobacteriota</taxon>
        <taxon>Stenosarchaea group</taxon>
        <taxon>Halobacteria</taxon>
        <taxon>Halobacteriales</taxon>
        <taxon>Haloferacaceae</taxon>
        <taxon>Halohasta</taxon>
    </lineage>
</organism>
<proteinExistence type="predicted"/>
<accession>A0A1H6UTG8</accession>
<evidence type="ECO:0000313" key="2">
    <source>
        <dbReference type="EMBL" id="SEI95511.1"/>
    </source>
</evidence>
<keyword evidence="3" id="KW-1185">Reference proteome</keyword>
<dbReference type="GeneID" id="35002422"/>
<dbReference type="OrthoDB" id="282103at2157"/>
<reference evidence="2 3" key="1">
    <citation type="submission" date="2016-10" db="EMBL/GenBank/DDBJ databases">
        <authorList>
            <person name="de Groot N.N."/>
        </authorList>
    </citation>
    <scope>NUCLEOTIDE SEQUENCE [LARGE SCALE GENOMIC DNA]</scope>
    <source>
        <strain evidence="2 3">DSM 22187</strain>
    </source>
</reference>
<dbReference type="Pfam" id="PF20068">
    <property type="entry name" value="Amphi-Trp"/>
    <property type="match status" value="1"/>
</dbReference>
<dbReference type="RefSeq" id="WP_089672725.1">
    <property type="nucleotide sequence ID" value="NZ_CP024845.1"/>
</dbReference>
<dbReference type="InterPro" id="IPR027598">
    <property type="entry name" value="Amphi-Trp_dom"/>
</dbReference>
<dbReference type="KEGG" id="hae:halTADL_1632"/>
<dbReference type="NCBIfam" id="TIGR04354">
    <property type="entry name" value="amphi-Trp"/>
    <property type="match status" value="1"/>
</dbReference>
<dbReference type="EMBL" id="FNYR01000013">
    <property type="protein sequence ID" value="SEI95511.1"/>
    <property type="molecule type" value="Genomic_DNA"/>
</dbReference>
<dbReference type="STRING" id="1073996.SAMN05444271_11359"/>
<protein>
    <submittedName>
        <fullName evidence="2">Amphi-Trp domain-containing protein</fullName>
    </submittedName>
</protein>
<name>A0A1H6UTG8_9EURY</name>
<evidence type="ECO:0000313" key="3">
    <source>
        <dbReference type="Proteomes" id="UP000198888"/>
    </source>
</evidence>
<evidence type="ECO:0000259" key="1">
    <source>
        <dbReference type="Pfam" id="PF20068"/>
    </source>
</evidence>
<sequence length="80" mass="8968">MAQRTTADEQRSREEVEDYLQTLADAFGNGEESISIPVGNKTVDLSPPEDAVGLSVDVVERSSRLRGDYEKIELELAWKR</sequence>
<accession>A0A2H4Q1Y6</accession>